<sequence length="152" mass="18015">MKKIIIYIIFIFIIIIGLFFIQPLKNHISFLKVKSTNLTELKVGELKLGLIKRNYSENEWIKTSNSNYFKVNNRKEIVAISLENNQSNINNTINIHSTKKDIYDYLGENYYRRNDDQGYEILGYKDSKHDIKIEFFCLDRNVERIIISKLGE</sequence>
<dbReference type="Proteomes" id="UP000517315">
    <property type="component" value="Unassembled WGS sequence"/>
</dbReference>
<accession>A0AB39J2E1</accession>
<keyword evidence="4" id="KW-1185">Reference proteome</keyword>
<evidence type="ECO:0000313" key="3">
    <source>
        <dbReference type="EMBL" id="XDL60643.1"/>
    </source>
</evidence>
<evidence type="ECO:0008006" key="5">
    <source>
        <dbReference type="Google" id="ProtNLM"/>
    </source>
</evidence>
<dbReference type="EMBL" id="CP162911">
    <property type="protein sequence ID" value="XDL60643.1"/>
    <property type="molecule type" value="Genomic_DNA"/>
</dbReference>
<name>A0AB39J2E1_9BACI</name>
<keyword evidence="1" id="KW-1133">Transmembrane helix</keyword>
<protein>
    <recommendedName>
        <fullName evidence="5">DUF5590 domain-containing protein</fullName>
    </recommendedName>
</protein>
<feature type="transmembrane region" description="Helical" evidence="1">
    <location>
        <begin position="6"/>
        <end position="24"/>
    </location>
</feature>
<proteinExistence type="predicted"/>
<evidence type="ECO:0000256" key="1">
    <source>
        <dbReference type="SAM" id="Phobius"/>
    </source>
</evidence>
<dbReference type="EMBL" id="JACJIG010000001">
    <property type="protein sequence ID" value="MBA8917109.1"/>
    <property type="molecule type" value="Genomic_DNA"/>
</dbReference>
<keyword evidence="1" id="KW-0472">Membrane</keyword>
<dbReference type="RefSeq" id="WP_025207927.1">
    <property type="nucleotide sequence ID" value="NZ_CP162911.1"/>
</dbReference>
<gene>
    <name evidence="3" type="ORF">AB4922_14990</name>
    <name evidence="2" type="ORF">HNP39_000821</name>
</gene>
<organism evidence="3">
    <name type="scientific">Bacillus aerius</name>
    <dbReference type="NCBI Taxonomy" id="293388"/>
    <lineage>
        <taxon>Bacteria</taxon>
        <taxon>Bacillati</taxon>
        <taxon>Bacillota</taxon>
        <taxon>Bacilli</taxon>
        <taxon>Bacillales</taxon>
        <taxon>Bacillaceae</taxon>
        <taxon>Bacillus</taxon>
    </lineage>
</organism>
<keyword evidence="1" id="KW-0812">Transmembrane</keyword>
<reference evidence="3" key="2">
    <citation type="submission" date="2024-07" db="EMBL/GenBank/DDBJ databases">
        <authorList>
            <person name="Wang K."/>
            <person name="Liang S."/>
            <person name="Wang S."/>
        </authorList>
    </citation>
    <scope>NUCLEOTIDE SEQUENCE</scope>
    <source>
        <strain evidence="3">KW1</strain>
    </source>
</reference>
<reference evidence="2 4" key="1">
    <citation type="submission" date="2020-08" db="EMBL/GenBank/DDBJ databases">
        <title>Functional genomics of gut bacteria from endangered species of beetles.</title>
        <authorList>
            <person name="Carlos-Shanley C."/>
        </authorList>
    </citation>
    <scope>NUCLEOTIDE SEQUENCE [LARGE SCALE GENOMIC DNA]</scope>
    <source>
        <strain evidence="2 4">S00152</strain>
    </source>
</reference>
<evidence type="ECO:0000313" key="4">
    <source>
        <dbReference type="Proteomes" id="UP000517315"/>
    </source>
</evidence>
<dbReference type="AlphaFoldDB" id="A0AB39J2E1"/>
<evidence type="ECO:0000313" key="2">
    <source>
        <dbReference type="EMBL" id="MBA8917109.1"/>
    </source>
</evidence>